<dbReference type="AlphaFoldDB" id="A0AAE7EET5"/>
<name>A0AAE7EET5_SERFO</name>
<dbReference type="RefSeq" id="WP_221035310.1">
    <property type="nucleotide sequence ID" value="NZ_CP054160.3"/>
</dbReference>
<protein>
    <submittedName>
        <fullName evidence="1">Uncharacterized protein</fullName>
    </submittedName>
</protein>
<gene>
    <name evidence="1" type="ORF">G9399_01690</name>
</gene>
<dbReference type="EMBL" id="CP054160">
    <property type="protein sequence ID" value="QKJ57340.2"/>
    <property type="molecule type" value="Genomic_DNA"/>
</dbReference>
<evidence type="ECO:0000313" key="1">
    <source>
        <dbReference type="EMBL" id="QKJ57340.2"/>
    </source>
</evidence>
<dbReference type="Proteomes" id="UP000503464">
    <property type="component" value="Chromosome"/>
</dbReference>
<evidence type="ECO:0000313" key="2">
    <source>
        <dbReference type="Proteomes" id="UP000503464"/>
    </source>
</evidence>
<sequence>MGNKNIVIISPYAYMAAAVEAMLEREGVHYRLTPLLIPMIYPQSPLFQAGWLKPDTVVLHVTKGVTNSACRTLDSFYATCSPEWRTLILFDTETAYQLSTLPCVCQQADAILSSATPLSILASILLKQDSFLPSPQKNLSNFSRETRPGANTLRWRA</sequence>
<organism evidence="1 2">
    <name type="scientific">Serratia fonticola</name>
    <dbReference type="NCBI Taxonomy" id="47917"/>
    <lineage>
        <taxon>Bacteria</taxon>
        <taxon>Pseudomonadati</taxon>
        <taxon>Pseudomonadota</taxon>
        <taxon>Gammaproteobacteria</taxon>
        <taxon>Enterobacterales</taxon>
        <taxon>Yersiniaceae</taxon>
        <taxon>Serratia</taxon>
    </lineage>
</organism>
<accession>A0AAE7EET5</accession>
<reference evidence="2" key="1">
    <citation type="submission" date="2020-03" db="EMBL/GenBank/DDBJ databases">
        <title>Genome sequences of seven Enterobacteriaceae strains isolated from Canadian wastewater treatment facilities.</title>
        <authorList>
            <person name="Huang H."/>
            <person name="Chmara J.T."/>
            <person name="Duceppe M.-O."/>
        </authorList>
    </citation>
    <scope>NUCLEOTIDE SEQUENCE [LARGE SCALE GENOMIC DNA]</scope>
    <source>
        <strain evidence="2">Biosolid 3</strain>
    </source>
</reference>
<proteinExistence type="predicted"/>